<dbReference type="EMBL" id="JBHMCA010000020">
    <property type="protein sequence ID" value="MFB9443154.1"/>
    <property type="molecule type" value="Genomic_DNA"/>
</dbReference>
<evidence type="ECO:0000256" key="2">
    <source>
        <dbReference type="ARBA" id="ARBA00022598"/>
    </source>
</evidence>
<dbReference type="InterPro" id="IPR040097">
    <property type="entry name" value="FAAL/FAAC"/>
</dbReference>
<name>A0ABV5M2R5_9ACTN</name>
<dbReference type="Pfam" id="PF00501">
    <property type="entry name" value="AMP-binding"/>
    <property type="match status" value="1"/>
</dbReference>
<dbReference type="PANTHER" id="PTHR22754:SF32">
    <property type="entry name" value="DISCO-INTERACTING PROTEIN 2"/>
    <property type="match status" value="1"/>
</dbReference>
<sequence>MRLDPAACRNVGEALAAQADAQPRRTALTIYRPGQDDVSLAFAELLHRSRRRAAALRRRVAPGDRVMIALPTGTDFVELFFACLQAGAVAVPVPPPSASAAAAERVAGVAADCTPALAYVRAEERDTAAALLPGVPIAEPATDTNGPDEPAASGPAPDALAVLQYSSGSTGHPRGVMLTHADILVNLAAMGRAMSMGEDEVVCSWAPLHHDLGLFAQLSVGLLNGAHVVLMAPTDFVRRPVEWLRMMDRFGATISAGPDFAFDLCRRAIADEQLEGLDLSRARVILDGAEPVHPATMRQFAERCARAGLAPTAVAPSYGLAEATVYVSVSRPAERPTVHPVDASRLRSAPRAQLRPGPGGAEVVSLGRSLLYETRIVDPETRELRPDGDVGEVWLSGPGIGRGYWNRPDLSRQVFGARLAGGADTDRDRTWLRTGDLGALLDGDLVVTGRIKDVLIVHGRNLAPHDLEHEAQAAHEALAGLPGAAFGVSAPDERIVLVHEVSPRVPAADLSGVAAAVTRRLTASVGAPVRNVLLVRRGGVRRTTSGKIQRNATRERFLAGELTTVYATLDPDVRALLRPADA</sequence>
<dbReference type="PANTHER" id="PTHR22754">
    <property type="entry name" value="DISCO-INTERACTING PROTEIN 2 DIP2 -RELATED"/>
    <property type="match status" value="1"/>
</dbReference>
<evidence type="ECO:0000259" key="3">
    <source>
        <dbReference type="Pfam" id="PF00501"/>
    </source>
</evidence>
<dbReference type="Gene3D" id="3.40.50.12780">
    <property type="entry name" value="N-terminal domain of ligase-like"/>
    <property type="match status" value="1"/>
</dbReference>
<dbReference type="InterPro" id="IPR045851">
    <property type="entry name" value="AMP-bd_C_sf"/>
</dbReference>
<dbReference type="GO" id="GO:0016874">
    <property type="term" value="F:ligase activity"/>
    <property type="evidence" value="ECO:0007669"/>
    <property type="project" value="UniProtKB-KW"/>
</dbReference>
<evidence type="ECO:0000313" key="5">
    <source>
        <dbReference type="Proteomes" id="UP001589608"/>
    </source>
</evidence>
<organism evidence="4 5">
    <name type="scientific">Dactylosporangium vinaceum</name>
    <dbReference type="NCBI Taxonomy" id="53362"/>
    <lineage>
        <taxon>Bacteria</taxon>
        <taxon>Bacillati</taxon>
        <taxon>Actinomycetota</taxon>
        <taxon>Actinomycetes</taxon>
        <taxon>Micromonosporales</taxon>
        <taxon>Micromonosporaceae</taxon>
        <taxon>Dactylosporangium</taxon>
    </lineage>
</organism>
<reference evidence="4 5" key="1">
    <citation type="submission" date="2024-09" db="EMBL/GenBank/DDBJ databases">
        <authorList>
            <person name="Sun Q."/>
            <person name="Mori K."/>
        </authorList>
    </citation>
    <scope>NUCLEOTIDE SEQUENCE [LARGE SCALE GENOMIC DNA]</scope>
    <source>
        <strain evidence="4 5">JCM 3307</strain>
    </source>
</reference>
<dbReference type="PROSITE" id="PS00455">
    <property type="entry name" value="AMP_BINDING"/>
    <property type="match status" value="1"/>
</dbReference>
<proteinExistence type="inferred from homology"/>
<dbReference type="CDD" id="cd05931">
    <property type="entry name" value="FAAL"/>
    <property type="match status" value="1"/>
</dbReference>
<dbReference type="InterPro" id="IPR000873">
    <property type="entry name" value="AMP-dep_synth/lig_dom"/>
</dbReference>
<keyword evidence="5" id="KW-1185">Reference proteome</keyword>
<dbReference type="SUPFAM" id="SSF56801">
    <property type="entry name" value="Acetyl-CoA synthetase-like"/>
    <property type="match status" value="1"/>
</dbReference>
<accession>A0ABV5M2R5</accession>
<evidence type="ECO:0000313" key="4">
    <source>
        <dbReference type="EMBL" id="MFB9443154.1"/>
    </source>
</evidence>
<evidence type="ECO:0000256" key="1">
    <source>
        <dbReference type="ARBA" id="ARBA00006432"/>
    </source>
</evidence>
<dbReference type="Gene3D" id="3.30.300.30">
    <property type="match status" value="1"/>
</dbReference>
<comment type="similarity">
    <text evidence="1">Belongs to the ATP-dependent AMP-binding enzyme family.</text>
</comment>
<dbReference type="InterPro" id="IPR020845">
    <property type="entry name" value="AMP-binding_CS"/>
</dbReference>
<gene>
    <name evidence="4" type="ORF">ACFFTR_08665</name>
</gene>
<dbReference type="InterPro" id="IPR042099">
    <property type="entry name" value="ANL_N_sf"/>
</dbReference>
<keyword evidence="2 4" id="KW-0436">Ligase</keyword>
<feature type="domain" description="AMP-dependent synthetase/ligase" evidence="3">
    <location>
        <begin position="16"/>
        <end position="405"/>
    </location>
</feature>
<comment type="caution">
    <text evidence="4">The sequence shown here is derived from an EMBL/GenBank/DDBJ whole genome shotgun (WGS) entry which is preliminary data.</text>
</comment>
<dbReference type="RefSeq" id="WP_223103725.1">
    <property type="nucleotide sequence ID" value="NZ_CP061913.1"/>
</dbReference>
<protein>
    <submittedName>
        <fullName evidence="4">Fatty acyl-AMP ligase</fullName>
    </submittedName>
</protein>
<dbReference type="Proteomes" id="UP001589608">
    <property type="component" value="Unassembled WGS sequence"/>
</dbReference>